<dbReference type="InterPro" id="IPR058997">
    <property type="entry name" value="YycE-like_C"/>
</dbReference>
<dbReference type="OrthoDB" id="8018325at2"/>
<dbReference type="EMBL" id="NIPW01000012">
    <property type="protein sequence ID" value="OWJ78175.1"/>
    <property type="molecule type" value="Genomic_DNA"/>
</dbReference>
<proteinExistence type="predicted"/>
<dbReference type="SUPFAM" id="SSF54593">
    <property type="entry name" value="Glyoxalase/Bleomycin resistance protein/Dihydroxybiphenyl dioxygenase"/>
    <property type="match status" value="1"/>
</dbReference>
<reference evidence="2 3" key="1">
    <citation type="submission" date="2016-12" db="EMBL/GenBank/DDBJ databases">
        <title>Comparison of Traditional DNA-DNA Hybridization with In Silico Genomic Analysis.</title>
        <authorList>
            <person name="Nicholson A.C."/>
            <person name="Humrighouse B.W."/>
            <person name="Graziano J."/>
            <person name="Lasker B."/>
            <person name="Whitney A.M."/>
            <person name="Mcquiston J.R."/>
        </authorList>
    </citation>
    <scope>NUCLEOTIDE SEQUENCE [LARGE SCALE GENOMIC DNA]</scope>
    <source>
        <strain evidence="2 3">H2240</strain>
    </source>
</reference>
<feature type="domain" description="VOC" evidence="1">
    <location>
        <begin position="4"/>
        <end position="126"/>
    </location>
</feature>
<organism evidence="2 3">
    <name type="scientific">Haematobacter genomosp. 1</name>
    <dbReference type="NCBI Taxonomy" id="366618"/>
    <lineage>
        <taxon>Bacteria</taxon>
        <taxon>Pseudomonadati</taxon>
        <taxon>Pseudomonadota</taxon>
        <taxon>Alphaproteobacteria</taxon>
        <taxon>Rhodobacterales</taxon>
        <taxon>Paracoccaceae</taxon>
        <taxon>Haematobacter</taxon>
    </lineage>
</organism>
<dbReference type="InterPro" id="IPR029068">
    <property type="entry name" value="Glyas_Bleomycin-R_OHBP_Dase"/>
</dbReference>
<gene>
    <name evidence="2" type="ORF">CDV49_09460</name>
</gene>
<dbReference type="InterPro" id="IPR037523">
    <property type="entry name" value="VOC_core"/>
</dbReference>
<evidence type="ECO:0000313" key="2">
    <source>
        <dbReference type="EMBL" id="OWJ78175.1"/>
    </source>
</evidence>
<dbReference type="Pfam" id="PF22658">
    <property type="entry name" value="YycE-like_N"/>
    <property type="match status" value="1"/>
</dbReference>
<comment type="caution">
    <text evidence="2">The sequence shown here is derived from an EMBL/GenBank/DDBJ whole genome shotgun (WGS) entry which is preliminary data.</text>
</comment>
<dbReference type="CDD" id="cd06587">
    <property type="entry name" value="VOC"/>
    <property type="match status" value="1"/>
</dbReference>
<sequence length="132" mass="14748">MEAQALRIARPSDDLEAVVAFYRDGLGFEVIASFEAHDGFDGVMLGRPGLAYHLEFTRKSGHPAGRAPTQDNLLVFYIPDPAEWQAAVGRLRREGHEPVSSFNPYWDRSGRTFEDPDGYRVVLQNAAWPGQT</sequence>
<dbReference type="Proteomes" id="UP000196878">
    <property type="component" value="Unassembled WGS sequence"/>
</dbReference>
<dbReference type="InterPro" id="IPR058998">
    <property type="entry name" value="YycE-like_N"/>
</dbReference>
<dbReference type="Pfam" id="PF22659">
    <property type="entry name" value="YycE-like_C"/>
    <property type="match status" value="1"/>
</dbReference>
<accession>A0A212ABT4</accession>
<keyword evidence="3" id="KW-1185">Reference proteome</keyword>
<evidence type="ECO:0000313" key="3">
    <source>
        <dbReference type="Proteomes" id="UP000196878"/>
    </source>
</evidence>
<name>A0A212ABT4_9RHOB</name>
<dbReference type="AlphaFoldDB" id="A0A212ABT4"/>
<evidence type="ECO:0000259" key="1">
    <source>
        <dbReference type="PROSITE" id="PS51819"/>
    </source>
</evidence>
<dbReference type="Gene3D" id="3.10.180.10">
    <property type="entry name" value="2,3-Dihydroxybiphenyl 1,2-Dioxygenase, domain 1"/>
    <property type="match status" value="1"/>
</dbReference>
<protein>
    <submittedName>
        <fullName evidence="2">Glyoxalase</fullName>
    </submittedName>
</protein>
<dbReference type="PROSITE" id="PS51819">
    <property type="entry name" value="VOC"/>
    <property type="match status" value="1"/>
</dbReference>
<dbReference type="RefSeq" id="WP_088215293.1">
    <property type="nucleotide sequence ID" value="NZ_NIPW01000012.1"/>
</dbReference>